<dbReference type="EMBL" id="QWGB01000004">
    <property type="protein sequence ID" value="RIJ25898.1"/>
    <property type="molecule type" value="Genomic_DNA"/>
</dbReference>
<evidence type="ECO:0000313" key="1">
    <source>
        <dbReference type="EMBL" id="RIJ25898.1"/>
    </source>
</evidence>
<dbReference type="AlphaFoldDB" id="A0A399R3N4"/>
<dbReference type="Proteomes" id="UP000265431">
    <property type="component" value="Unassembled WGS sequence"/>
</dbReference>
<protein>
    <submittedName>
        <fullName evidence="1">Uncharacterized protein</fullName>
    </submittedName>
</protein>
<sequence>MSEAPQHQEAWEHKRAIREYENFLEEIFVRMGADKAAIHRRKSQFQKIYDDPETWRDPQDFKKLYADLRREILALGAIHVSAANKRLKETFGPNTQHFVEAQA</sequence>
<comment type="caution">
    <text evidence="1">The sequence shown here is derived from an EMBL/GenBank/DDBJ whole genome shotgun (WGS) entry which is preliminary data.</text>
</comment>
<keyword evidence="2" id="KW-1185">Reference proteome</keyword>
<accession>A0A399R3N4</accession>
<name>A0A399R3N4_9PROT</name>
<organism evidence="1 2">
    <name type="scientific">Henriciella barbarensis</name>
    <dbReference type="NCBI Taxonomy" id="86342"/>
    <lineage>
        <taxon>Bacteria</taxon>
        <taxon>Pseudomonadati</taxon>
        <taxon>Pseudomonadota</taxon>
        <taxon>Alphaproteobacteria</taxon>
        <taxon>Hyphomonadales</taxon>
        <taxon>Hyphomonadaceae</taxon>
        <taxon>Henriciella</taxon>
    </lineage>
</organism>
<proteinExistence type="predicted"/>
<dbReference type="OrthoDB" id="7630317at2"/>
<reference evidence="1 2" key="1">
    <citation type="submission" date="2018-08" db="EMBL/GenBank/DDBJ databases">
        <title>Henriciella mobilis sp. nov., isolated from seawater.</title>
        <authorList>
            <person name="Cheng H."/>
            <person name="Wu Y.-H."/>
            <person name="Xu X.-W."/>
            <person name="Guo L.-L."/>
        </authorList>
    </citation>
    <scope>NUCLEOTIDE SEQUENCE [LARGE SCALE GENOMIC DNA]</scope>
    <source>
        <strain evidence="1 2">CCUG66934</strain>
    </source>
</reference>
<evidence type="ECO:0000313" key="2">
    <source>
        <dbReference type="Proteomes" id="UP000265431"/>
    </source>
</evidence>
<dbReference type="RefSeq" id="WP_119378249.1">
    <property type="nucleotide sequence ID" value="NZ_QWGB01000004.1"/>
</dbReference>
<gene>
    <name evidence="1" type="ORF">D1224_01920</name>
</gene>